<reference evidence="17" key="1">
    <citation type="submission" date="2020-05" db="EMBL/GenBank/DDBJ databases">
        <title>Phylogenomic resolution of chytrid fungi.</title>
        <authorList>
            <person name="Stajich J.E."/>
            <person name="Amses K."/>
            <person name="Simmons R."/>
            <person name="Seto K."/>
            <person name="Myers J."/>
            <person name="Bonds A."/>
            <person name="Quandt C.A."/>
            <person name="Barry K."/>
            <person name="Liu P."/>
            <person name="Grigoriev I."/>
            <person name="Longcore J.E."/>
            <person name="James T.Y."/>
        </authorList>
    </citation>
    <scope>NUCLEOTIDE SEQUENCE</scope>
    <source>
        <strain evidence="17">JEL0318</strain>
    </source>
</reference>
<dbReference type="Pfam" id="PF01588">
    <property type="entry name" value="tRNA_bind"/>
    <property type="match status" value="1"/>
</dbReference>
<evidence type="ECO:0000313" key="17">
    <source>
        <dbReference type="EMBL" id="KAJ3053236.1"/>
    </source>
</evidence>
<dbReference type="GO" id="GO:0006437">
    <property type="term" value="P:tyrosyl-tRNA aminoacylation"/>
    <property type="evidence" value="ECO:0007669"/>
    <property type="project" value="InterPro"/>
</dbReference>
<dbReference type="GO" id="GO:0005524">
    <property type="term" value="F:ATP binding"/>
    <property type="evidence" value="ECO:0007669"/>
    <property type="project" value="UniProtKB-KW"/>
</dbReference>
<evidence type="ECO:0000256" key="11">
    <source>
        <dbReference type="ARBA" id="ARBA00023146"/>
    </source>
</evidence>
<evidence type="ECO:0000256" key="4">
    <source>
        <dbReference type="ARBA" id="ARBA00022490"/>
    </source>
</evidence>
<dbReference type="Gene3D" id="2.40.50.140">
    <property type="entry name" value="Nucleic acid-binding proteins"/>
    <property type="match status" value="1"/>
</dbReference>
<protein>
    <recommendedName>
        <fullName evidence="15">Tyrosine--tRNA ligase</fullName>
        <ecNumber evidence="15">6.1.1.1</ecNumber>
    </recommendedName>
    <alternativeName>
        <fullName evidence="15">Tyrosyl-tRNA synthetase</fullName>
    </alternativeName>
</protein>
<dbReference type="Gene3D" id="3.40.50.620">
    <property type="entry name" value="HUPs"/>
    <property type="match status" value="1"/>
</dbReference>
<evidence type="ECO:0000256" key="7">
    <source>
        <dbReference type="ARBA" id="ARBA00022741"/>
    </source>
</evidence>
<dbReference type="InterPro" id="IPR002307">
    <property type="entry name" value="Tyr-tRNA-ligase"/>
</dbReference>
<dbReference type="InterPro" id="IPR002305">
    <property type="entry name" value="aa-tRNA-synth_Ic"/>
</dbReference>
<keyword evidence="18" id="KW-1185">Reference proteome</keyword>
<dbReference type="FunFam" id="1.10.240.10:FF:000004">
    <property type="entry name" value="Tyrosine--tRNA ligase"/>
    <property type="match status" value="1"/>
</dbReference>
<comment type="catalytic activity">
    <reaction evidence="13">
        <text>tRNA(Tyr) + L-tyrosine + ATP = L-tyrosyl-tRNA(Tyr) + AMP + diphosphate + H(+)</text>
        <dbReference type="Rhea" id="RHEA:10220"/>
        <dbReference type="Rhea" id="RHEA-COMP:9706"/>
        <dbReference type="Rhea" id="RHEA-COMP:9707"/>
        <dbReference type="ChEBI" id="CHEBI:15378"/>
        <dbReference type="ChEBI" id="CHEBI:30616"/>
        <dbReference type="ChEBI" id="CHEBI:33019"/>
        <dbReference type="ChEBI" id="CHEBI:58315"/>
        <dbReference type="ChEBI" id="CHEBI:78442"/>
        <dbReference type="ChEBI" id="CHEBI:78536"/>
        <dbReference type="ChEBI" id="CHEBI:456215"/>
        <dbReference type="EC" id="6.1.1.1"/>
    </reaction>
    <physiologicalReaction direction="left-to-right" evidence="13">
        <dbReference type="Rhea" id="RHEA:10221"/>
    </physiologicalReaction>
</comment>
<keyword evidence="8 15" id="KW-0067">ATP-binding</keyword>
<dbReference type="SUPFAM" id="SSF50249">
    <property type="entry name" value="Nucleic acid-binding proteins"/>
    <property type="match status" value="1"/>
</dbReference>
<evidence type="ECO:0000256" key="12">
    <source>
        <dbReference type="ARBA" id="ARBA00023242"/>
    </source>
</evidence>
<keyword evidence="7 15" id="KW-0547">Nucleotide-binding</keyword>
<comment type="similarity">
    <text evidence="3 15">Belongs to the class-I aminoacyl-tRNA synthetase family.</text>
</comment>
<dbReference type="InterPro" id="IPR050489">
    <property type="entry name" value="Tyr-tRNA_synthase"/>
</dbReference>
<dbReference type="EMBL" id="JADGJD010000225">
    <property type="protein sequence ID" value="KAJ3053236.1"/>
    <property type="molecule type" value="Genomic_DNA"/>
</dbReference>
<evidence type="ECO:0000256" key="13">
    <source>
        <dbReference type="ARBA" id="ARBA00048400"/>
    </source>
</evidence>
<evidence type="ECO:0000256" key="2">
    <source>
        <dbReference type="ARBA" id="ARBA00004496"/>
    </source>
</evidence>
<evidence type="ECO:0000256" key="6">
    <source>
        <dbReference type="ARBA" id="ARBA00022598"/>
    </source>
</evidence>
<evidence type="ECO:0000256" key="9">
    <source>
        <dbReference type="ARBA" id="ARBA00022884"/>
    </source>
</evidence>
<dbReference type="InterPro" id="IPR014729">
    <property type="entry name" value="Rossmann-like_a/b/a_fold"/>
</dbReference>
<keyword evidence="6 15" id="KW-0436">Ligase</keyword>
<evidence type="ECO:0000256" key="3">
    <source>
        <dbReference type="ARBA" id="ARBA00005594"/>
    </source>
</evidence>
<evidence type="ECO:0000256" key="5">
    <source>
        <dbReference type="ARBA" id="ARBA00022555"/>
    </source>
</evidence>
<keyword evidence="9 14" id="KW-0694">RNA-binding</keyword>
<dbReference type="NCBIfam" id="TIGR00234">
    <property type="entry name" value="tyrS"/>
    <property type="match status" value="1"/>
</dbReference>
<name>A0AAD5X2P7_9FUNG</name>
<dbReference type="InterPro" id="IPR012340">
    <property type="entry name" value="NA-bd_OB-fold"/>
</dbReference>
<evidence type="ECO:0000256" key="1">
    <source>
        <dbReference type="ARBA" id="ARBA00004123"/>
    </source>
</evidence>
<dbReference type="PANTHER" id="PTHR46264">
    <property type="entry name" value="TYROSINE-TRNA LIGASE"/>
    <property type="match status" value="1"/>
</dbReference>
<dbReference type="SUPFAM" id="SSF52374">
    <property type="entry name" value="Nucleotidylyl transferase"/>
    <property type="match status" value="1"/>
</dbReference>
<dbReference type="CDD" id="cd00805">
    <property type="entry name" value="TyrRS_core"/>
    <property type="match status" value="1"/>
</dbReference>
<dbReference type="AlphaFoldDB" id="A0AAD5X2P7"/>
<feature type="domain" description="TRNA-binding" evidence="16">
    <location>
        <begin position="357"/>
        <end position="461"/>
    </location>
</feature>
<dbReference type="GO" id="GO:0004831">
    <property type="term" value="F:tyrosine-tRNA ligase activity"/>
    <property type="evidence" value="ECO:0007669"/>
    <property type="project" value="UniProtKB-EC"/>
</dbReference>
<keyword evidence="11 15" id="KW-0030">Aminoacyl-tRNA synthetase</keyword>
<evidence type="ECO:0000256" key="15">
    <source>
        <dbReference type="RuleBase" id="RU361234"/>
    </source>
</evidence>
<evidence type="ECO:0000256" key="14">
    <source>
        <dbReference type="PROSITE-ProRule" id="PRU00209"/>
    </source>
</evidence>
<dbReference type="NCBIfam" id="NF006330">
    <property type="entry name" value="PRK08560.1"/>
    <property type="match status" value="1"/>
</dbReference>
<organism evidence="17 18">
    <name type="scientific">Rhizophlyctis rosea</name>
    <dbReference type="NCBI Taxonomy" id="64517"/>
    <lineage>
        <taxon>Eukaryota</taxon>
        <taxon>Fungi</taxon>
        <taxon>Fungi incertae sedis</taxon>
        <taxon>Chytridiomycota</taxon>
        <taxon>Chytridiomycota incertae sedis</taxon>
        <taxon>Chytridiomycetes</taxon>
        <taxon>Rhizophlyctidales</taxon>
        <taxon>Rhizophlyctidaceae</taxon>
        <taxon>Rhizophlyctis</taxon>
    </lineage>
</organism>
<dbReference type="FunFam" id="3.40.50.620:FF:000040">
    <property type="entry name" value="Tyrosine--tRNA ligase"/>
    <property type="match status" value="1"/>
</dbReference>
<dbReference type="PROSITE" id="PS50886">
    <property type="entry name" value="TRBD"/>
    <property type="match status" value="1"/>
</dbReference>
<keyword evidence="12" id="KW-0539">Nucleus</keyword>
<dbReference type="GO" id="GO:0005634">
    <property type="term" value="C:nucleus"/>
    <property type="evidence" value="ECO:0007669"/>
    <property type="project" value="UniProtKB-SubCell"/>
</dbReference>
<keyword evidence="5 14" id="KW-0820">tRNA-binding</keyword>
<comment type="caution">
    <text evidence="17">The sequence shown here is derived from an EMBL/GenBank/DDBJ whole genome shotgun (WGS) entry which is preliminary data.</text>
</comment>
<dbReference type="Proteomes" id="UP001212841">
    <property type="component" value="Unassembled WGS sequence"/>
</dbReference>
<dbReference type="PRINTS" id="PR01040">
    <property type="entry name" value="TRNASYNTHTYR"/>
</dbReference>
<evidence type="ECO:0000256" key="8">
    <source>
        <dbReference type="ARBA" id="ARBA00022840"/>
    </source>
</evidence>
<gene>
    <name evidence="17" type="ORF">HK097_004745</name>
</gene>
<dbReference type="Gene3D" id="1.10.240.10">
    <property type="entry name" value="Tyrosyl-Transfer RNA Synthetase"/>
    <property type="match status" value="1"/>
</dbReference>
<sequence>MAEPQTPEEKFNLITRNLHEYLGGEEIKKILAQRDLNVYWGTAPTGKPHIGYFVPMTKIADLLKAGCNVTILFADLHAYLDNMKAPWELLQERTKYYEAIIKAMLTSIGVNIEKLTFVQGTTYQLSREYTLDAYRLLAMTTEHDAKKAGAEVVKQVESPLLSGLVYPLLQALDEEYLHVDAQFGGVDQRKIFTFAEKYLPQLGYKKRAHLMNPMVGGLSGAKMSASDPNSKVDLLDDAKTVTMKLKKAFCEEGNIEDNPLLAFLKAVIFPVNSLTNPNYEFIVKRPEKYGGNIVYKSYPEVEEAFEEKKLHPGDLKAGAADALNVLLEPIRKTFKSKELQKLTLAAYPPPKPKVVDNISKIDFRIGKILEVKQHPDADTLYVSKIDLNEPAGPRTVVSGLAKHIPVFDLENRHVVVAANLKPSTIRGVESAGMVVAASSADKTAVELLDPPSGSEAGDLVTFEGFDRQPEEVNRKLFEKVAGDCRTGEDLVVGYKGVPWKTEKGNITVKSLKDAIVG</sequence>
<dbReference type="GO" id="GO:0005737">
    <property type="term" value="C:cytoplasm"/>
    <property type="evidence" value="ECO:0007669"/>
    <property type="project" value="UniProtKB-SubCell"/>
</dbReference>
<accession>A0AAD5X2P7</accession>
<dbReference type="CDD" id="cd02799">
    <property type="entry name" value="tRNA_bind_EMAP-II_like"/>
    <property type="match status" value="1"/>
</dbReference>
<evidence type="ECO:0000256" key="10">
    <source>
        <dbReference type="ARBA" id="ARBA00022917"/>
    </source>
</evidence>
<comment type="subcellular location">
    <subcellularLocation>
        <location evidence="2">Cytoplasm</location>
    </subcellularLocation>
    <subcellularLocation>
        <location evidence="1">Nucleus</location>
    </subcellularLocation>
</comment>
<dbReference type="EC" id="6.1.1.1" evidence="15"/>
<keyword evidence="4" id="KW-0963">Cytoplasm</keyword>
<dbReference type="GO" id="GO:0000049">
    <property type="term" value="F:tRNA binding"/>
    <property type="evidence" value="ECO:0007669"/>
    <property type="project" value="UniProtKB-UniRule"/>
</dbReference>
<dbReference type="Pfam" id="PF00579">
    <property type="entry name" value="tRNA-synt_1b"/>
    <property type="match status" value="1"/>
</dbReference>
<dbReference type="PANTHER" id="PTHR46264:SF4">
    <property type="entry name" value="TYROSINE--TRNA LIGASE, CYTOPLASMIC"/>
    <property type="match status" value="1"/>
</dbReference>
<dbReference type="InterPro" id="IPR002547">
    <property type="entry name" value="tRNA-bd_dom"/>
</dbReference>
<evidence type="ECO:0000259" key="16">
    <source>
        <dbReference type="PROSITE" id="PS50886"/>
    </source>
</evidence>
<keyword evidence="10 15" id="KW-0648">Protein biosynthesis</keyword>
<proteinExistence type="inferred from homology"/>
<evidence type="ECO:0000313" key="18">
    <source>
        <dbReference type="Proteomes" id="UP001212841"/>
    </source>
</evidence>